<dbReference type="Gene3D" id="3.40.50.720">
    <property type="entry name" value="NAD(P)-binding Rossmann-like Domain"/>
    <property type="match status" value="1"/>
</dbReference>
<dbReference type="Proteomes" id="UP000238327">
    <property type="component" value="Chromosome"/>
</dbReference>
<protein>
    <submittedName>
        <fullName evidence="3">NADP oxidoreductase</fullName>
    </submittedName>
</protein>
<proteinExistence type="predicted"/>
<keyword evidence="1" id="KW-0560">Oxidoreductase</keyword>
<dbReference type="AlphaFoldDB" id="A0A2R3QSM6"/>
<gene>
    <name evidence="3" type="ORF">C7A17_19050</name>
</gene>
<sequence length="257" mass="27212">MGRSSYWLTYACLFAVSREAIVFRLFHRVGVVLLSAWLTLGVTSSLAQEVPQRIGVIGTGNIGSPLARLWVEAGHEVMISSRNPERLQPLAEELGARAWVGTPCEAAAFGEVILLAVPYAATPQIGRDCATELAGKVVLDAGNPRPGRDGPMAEEAVAMGAGLASQKFLPGVRLVRAFNAIAAYNLRSQAHRDGEKLAIPLAADDQAALEVAARLVTDAGFDPVVVGPLVSAKSFDFNSGVSARMPTARELRALLNL</sequence>
<reference evidence="3 4" key="1">
    <citation type="submission" date="2018-03" db="EMBL/GenBank/DDBJ databases">
        <title>Complete genome sequence and methylome analysis of Pseudomonas mendocina NEB 698.</title>
        <authorList>
            <person name="Morgan R.D."/>
        </authorList>
    </citation>
    <scope>NUCLEOTIDE SEQUENCE [LARGE SCALE GENOMIC DNA]</scope>
    <source>
        <strain evidence="3 4">NEB698</strain>
    </source>
</reference>
<organism evidence="3 4">
    <name type="scientific">Ectopseudomonas mendocina</name>
    <name type="common">Pseudomonas mendocina</name>
    <dbReference type="NCBI Taxonomy" id="300"/>
    <lineage>
        <taxon>Bacteria</taxon>
        <taxon>Pseudomonadati</taxon>
        <taxon>Pseudomonadota</taxon>
        <taxon>Gammaproteobacteria</taxon>
        <taxon>Pseudomonadales</taxon>
        <taxon>Pseudomonadaceae</taxon>
        <taxon>Ectopseudomonas</taxon>
    </lineage>
</organism>
<dbReference type="PANTHER" id="PTHR14239:SF10">
    <property type="entry name" value="REDUCTASE"/>
    <property type="match status" value="1"/>
</dbReference>
<dbReference type="EMBL" id="CP027657">
    <property type="protein sequence ID" value="AVO54767.1"/>
    <property type="molecule type" value="Genomic_DNA"/>
</dbReference>
<dbReference type="InterPro" id="IPR028939">
    <property type="entry name" value="P5C_Rdtase_cat_N"/>
</dbReference>
<feature type="domain" description="Pyrroline-5-carboxylate reductase catalytic N-terminal" evidence="2">
    <location>
        <begin position="53"/>
        <end position="144"/>
    </location>
</feature>
<evidence type="ECO:0000259" key="2">
    <source>
        <dbReference type="Pfam" id="PF03807"/>
    </source>
</evidence>
<dbReference type="OrthoDB" id="1523398at2"/>
<dbReference type="GO" id="GO:0016491">
    <property type="term" value="F:oxidoreductase activity"/>
    <property type="evidence" value="ECO:0007669"/>
    <property type="project" value="UniProtKB-KW"/>
</dbReference>
<dbReference type="InterPro" id="IPR036291">
    <property type="entry name" value="NAD(P)-bd_dom_sf"/>
</dbReference>
<evidence type="ECO:0000256" key="1">
    <source>
        <dbReference type="ARBA" id="ARBA00023002"/>
    </source>
</evidence>
<evidence type="ECO:0000313" key="4">
    <source>
        <dbReference type="Proteomes" id="UP000238327"/>
    </source>
</evidence>
<accession>A0A2R3QSM6</accession>
<dbReference type="InterPro" id="IPR051267">
    <property type="entry name" value="STEAP_metalloreductase"/>
</dbReference>
<name>A0A2R3QSM6_ECTME</name>
<dbReference type="Pfam" id="PF03807">
    <property type="entry name" value="F420_oxidored"/>
    <property type="match status" value="1"/>
</dbReference>
<dbReference type="SUPFAM" id="SSF51735">
    <property type="entry name" value="NAD(P)-binding Rossmann-fold domains"/>
    <property type="match status" value="1"/>
</dbReference>
<evidence type="ECO:0000313" key="3">
    <source>
        <dbReference type="EMBL" id="AVO54767.1"/>
    </source>
</evidence>
<dbReference type="PANTHER" id="PTHR14239">
    <property type="entry name" value="DUDULIN-RELATED"/>
    <property type="match status" value="1"/>
</dbReference>